<accession>A0A9W6WS88</accession>
<dbReference type="AlphaFoldDB" id="A0A9W6WS88"/>
<evidence type="ECO:0000313" key="1">
    <source>
        <dbReference type="EMBL" id="GMF15663.1"/>
    </source>
</evidence>
<organism evidence="1 2">
    <name type="scientific">Phytophthora fragariaefolia</name>
    <dbReference type="NCBI Taxonomy" id="1490495"/>
    <lineage>
        <taxon>Eukaryota</taxon>
        <taxon>Sar</taxon>
        <taxon>Stramenopiles</taxon>
        <taxon>Oomycota</taxon>
        <taxon>Peronosporomycetes</taxon>
        <taxon>Peronosporales</taxon>
        <taxon>Peronosporaceae</taxon>
        <taxon>Phytophthora</taxon>
    </lineage>
</organism>
<reference evidence="1" key="1">
    <citation type="submission" date="2023-04" db="EMBL/GenBank/DDBJ databases">
        <title>Phytophthora fragariaefolia NBRC 109709.</title>
        <authorList>
            <person name="Ichikawa N."/>
            <person name="Sato H."/>
            <person name="Tonouchi N."/>
        </authorList>
    </citation>
    <scope>NUCLEOTIDE SEQUENCE</scope>
    <source>
        <strain evidence="1">NBRC 109709</strain>
    </source>
</reference>
<dbReference type="EMBL" id="BSXT01000039">
    <property type="protein sequence ID" value="GMF15663.1"/>
    <property type="molecule type" value="Genomic_DNA"/>
</dbReference>
<gene>
    <name evidence="1" type="ORF">Pfra01_000051400</name>
</gene>
<evidence type="ECO:0000313" key="2">
    <source>
        <dbReference type="Proteomes" id="UP001165121"/>
    </source>
</evidence>
<name>A0A9W6WS88_9STRA</name>
<proteinExistence type="predicted"/>
<protein>
    <submittedName>
        <fullName evidence="1">Unnamed protein product</fullName>
    </submittedName>
</protein>
<dbReference type="Proteomes" id="UP001165121">
    <property type="component" value="Unassembled WGS sequence"/>
</dbReference>
<comment type="caution">
    <text evidence="1">The sequence shown here is derived from an EMBL/GenBank/DDBJ whole genome shotgun (WGS) entry which is preliminary data.</text>
</comment>
<sequence>MVDTARCNAYVCHRLALNEQLSCDEENLDNDGNDVVLNMRDKHRSFVAGLAREMFDGTWKNNLSDDDGIPFTEANNVTAALSMSGCRGAPKNISSETQEECAGRESWLALSGKSQAMRECAVCRFECRKPTQKKRNTAKLTK</sequence>
<keyword evidence="2" id="KW-1185">Reference proteome</keyword>